<feature type="signal peptide" evidence="4">
    <location>
        <begin position="1"/>
        <end position="24"/>
    </location>
</feature>
<protein>
    <recommendedName>
        <fullName evidence="5">Big-1 domain-containing protein</fullName>
    </recommendedName>
</protein>
<evidence type="ECO:0000256" key="3">
    <source>
        <dbReference type="SAM" id="MobiDB-lite"/>
    </source>
</evidence>
<feature type="compositionally biased region" description="Low complexity" evidence="3">
    <location>
        <begin position="1898"/>
        <end position="1911"/>
    </location>
</feature>
<dbReference type="InterPro" id="IPR001298">
    <property type="entry name" value="Filamin/ABP280_rpt"/>
</dbReference>
<feature type="compositionally biased region" description="Basic and acidic residues" evidence="3">
    <location>
        <begin position="142"/>
        <end position="158"/>
    </location>
</feature>
<keyword evidence="4" id="KW-0732">Signal</keyword>
<dbReference type="PROSITE" id="PS50194">
    <property type="entry name" value="FILAMIN_REPEAT"/>
    <property type="match status" value="7"/>
</dbReference>
<dbReference type="GO" id="GO:0051015">
    <property type="term" value="F:actin filament binding"/>
    <property type="evidence" value="ECO:0007669"/>
    <property type="project" value="InterPro"/>
</dbReference>
<organism evidence="6 7">
    <name type="scientific">Rhodohalobacter barkolensis</name>
    <dbReference type="NCBI Taxonomy" id="2053187"/>
    <lineage>
        <taxon>Bacteria</taxon>
        <taxon>Pseudomonadati</taxon>
        <taxon>Balneolota</taxon>
        <taxon>Balneolia</taxon>
        <taxon>Balneolales</taxon>
        <taxon>Balneolaceae</taxon>
        <taxon>Rhodohalobacter</taxon>
    </lineage>
</organism>
<comment type="similarity">
    <text evidence="1">Belongs to the intimin/invasin family.</text>
</comment>
<dbReference type="InterPro" id="IPR008964">
    <property type="entry name" value="Invasin/intimin_cell_adhesion"/>
</dbReference>
<evidence type="ECO:0000313" key="6">
    <source>
        <dbReference type="EMBL" id="PKD43291.1"/>
    </source>
</evidence>
<dbReference type="Proteomes" id="UP000233398">
    <property type="component" value="Unassembled WGS sequence"/>
</dbReference>
<keyword evidence="2" id="KW-0677">Repeat</keyword>
<evidence type="ECO:0000259" key="5">
    <source>
        <dbReference type="PROSITE" id="PS51127"/>
    </source>
</evidence>
<feature type="region of interest" description="Disordered" evidence="3">
    <location>
        <begin position="1682"/>
        <end position="1716"/>
    </location>
</feature>
<dbReference type="GO" id="GO:0030036">
    <property type="term" value="P:actin cytoskeleton organization"/>
    <property type="evidence" value="ECO:0007669"/>
    <property type="project" value="InterPro"/>
</dbReference>
<dbReference type="EMBL" id="PISP01000003">
    <property type="protein sequence ID" value="PKD43291.1"/>
    <property type="molecule type" value="Genomic_DNA"/>
</dbReference>
<dbReference type="PROSITE" id="PS51127">
    <property type="entry name" value="BIG1"/>
    <property type="match status" value="2"/>
</dbReference>
<feature type="compositionally biased region" description="Low complexity" evidence="3">
    <location>
        <begin position="2698"/>
        <end position="2715"/>
    </location>
</feature>
<dbReference type="SUPFAM" id="SSF81296">
    <property type="entry name" value="E set domains"/>
    <property type="match status" value="7"/>
</dbReference>
<sequence length="3446" mass="347697">MRRFLYAIVIIVAILMFSCDTSTAPFDDTLPDEFTLTTTASPENGGTVQPANGEFVDGARIELQAIENEGYLFDEWQGDLTGSNNPTVLFIRRDLNITALFSEIQFQLNTNVIGEGTITQEIIGEETIKEAEQQQSPDASVESEREIDTDRDDTKLRESLSGALKRQQSDDEQISQDRNSSQLESLERIQLNSQLSASQVIANYRLTAVPEDGWVFDRWEGDLTGNENPVDIVVDEDKEVTAVFVQDDFEGFTLQLDILGNGTVDIDPEKESYEENEEVTLTATPSAGWEFIRWEGDLSGNNNPATILMDANKVISSIFEEEGSPEIAVQTQPSETVAGNPINPAPSIELLDGNGEPLSGVNVSVSLNKSSFATGSTTQSSTNQNGIAVFDDLVIQNADSGYRLTFSADIDGVSDLQSSLFDIIAAAGDPGNTSATVPDGVAGELTVIEITIRDAFGNSVEGATSELSLEVISGDNTGASFETISDEGNGIYTTSYTPTSSGSDIIEILLDGTEIAKSPFTSNVITSSVSSANSSASVDPEELRAGETSVLTITLRDNQDNEVSGIEDDIQISGLGNATAGPITEDGTTGIYSTSISSTTAETITLTIVADAVTLSENPEITFLAGNADEIAIQSGNNQTGTVTQPLNNPFTVLVTDEFGNPVAGQNVSFEITDTPPAAIGQSLSTESAVTNSDGQASSVLTLGSTPGTYEVTTSAGTAGDVIFNATAELGLVSALSILLQPSETEAGTVISPALQVEVTDEGGNPIEGVEVTVAEQGGYSFDSGTLTKVSNSNGIAEFDDLVIQTSGNYTLVFSTVESDVDDVLSDPFDITAAAGDPLNTAVNVPDGAAGEPTTVTINVQDSFGNSVSGAEADLSVLVNGANSANPAVTATGTTGEYTASYTPENAGTDEISVELQGTPVAGSPFESVVTVSDISASVSTVSVNPDELVVGNSSAVTVELRDGSNNAISGLGDSDFDISVSGSASAGTVSETTSGTYLFNVSNTTAQQVTVTVSAQGVTLDDTPAIAFLTGTPDQITITSQPDQTVAGEPVAGSPSILLRDSFDNPVPGIEVTITEQGGQDFTGGDLTVTTDQSGIAAFDNAVISEAGRYNLVFTAEEGLVITSNAFDVVPAAADPSSTTASVPNGAAGDVTNITITVSDEFGNRVNSESDNLTVSVSGDNAGAAVNAITDEGNGEYTTGYTPESNGTDQINIELSGTAISGSPYTSNVITSDADNVAVTAQPQQTVAGQVIGGQPSVLVEDNLGNPVDDVEVVVTLQDGTFASGTTSVSTDASGTAEFNDLTVNESGNYTLEFNAIGVTENAVSDPFDVVPAAASSITTVSGNSQSDVVTETLGEPFVIRVTDTFGNPVQGETIEFDITNTPAGSTGETLSQTTVQTDASGEATSVLTLGTIAGTYSVSAALSGVGSVSFTAGAEAGPADSFEFNTITSPQTAGQAFSITITALDEFDNRAESYSGTATLSTTAGSVNPASASFTDGQATLDVSVSEAGPGQTITAADGAVTGTSNTFDVQSGGVDPDNSAVSADPTNLQAGNPSTVTIDLRDGSNNPVSGLADTDFTIGLTGSATAGTVTEGTAGSYNVDIGNETAETISVTVTANGVTLTDSPSITYTAADAADLAIVSGNNQTGTVSEALADPFVVVITDQFGNPVEGETVDFVIDQTPSGASGQSLSTTSATTDASGEASSTLTLGDTPGTYTTNVSSGSLTPVSFTAEAQIGDASQMAVTTQPSETTAGEVISPAPSVEVTDDIGNPVAGVNVTVSEQGGYTFDEGTTTVSTNSSGIASFDDLVIRTAGSYTLNFSSDASGVDDVISDPFNVTAAAANLANTVAVVPDGVAGNSTEITITLEDEFNNPVSGAASQLTVNVSGANTASPSVSETGTTGEYTSSYTPTNTGADDIAITLNGSTIPGSPFTSNVTTSDISASVSTVTASPSALQVGSNSTVTIELRDGSNNPIGGLTNSDFTISESGDAVSGEVSEISTGTYQFTVQNETAETVAVTVAAGGVTLDDTPEIVFEAGDVDIVAIQTQPGETVAGEPITGPPLVRLLDEFNNRVPGVEITVSEQSGQSFASGTLTITSNSTGQAAFSDLVINEAGNYDLVFTASGQVGSTVAFDVIPAAPLASETTANVPNGAAGDRTAITITVEDEFGNRVGGVAGDLAVSVSGANDGATVDPISDDGNGIYTTGYTPTSTGTDEIAITLDGTAIAGSPYTSEVVTSDAESVAVDTQPQQTVAGQSIAGPPAALVTDNLANPVSGVEVIAGLQSGNFDSGTTSVDSDGSGVATFSDLVVNTAGTYIMEFNAVGVTEDAVTQEFDVIPAAASQTVSVSGDNQTGTVAAELAEPFVVRVEDTFGNPVSGHTVDFSIDQVPTGATGQSLSAASVTTDALGEASSLLTLGTILGDYTVNADAGSAGLIVFTANAEAGPADSFEFNTITSPQTAGQAFSITITALDEFDNRAESYSGTAALSTTAGSINPASASFTDGQATLDVSVSEVGSGQTITATDGALTGTSNTFDVQSGGVDPDNSAVSADPTNLQAGNPSTVTIDLRDGSNNPVSGLTDTDFTIGLTGSATAGTVTEGTAGSYNVDIGNETAETISVTVTANGVTLTDSPSITYTAADAADLVILTGNNQTGTVSEALANPFVVQITDQFGNPVEGETVDFAIDQTPSGASGQSLSTTSATTDASGEASSTLTLGDTPGTYTTNVSSGSLTAVSFTAEAQIGDASQMAVTTQPSETTAGEVISPAPSVEVTDDVGNGVQGISVSVSEQSGEGFDSGTLTQQTDASGVASFPDLIFNTAQNYTLIFNASATGVSNVSSNPFDVISATGDPLSTTADVPNGAAGEATDITISVQDEFNNGVTGAASDLSVSVTNGPNSGAAFASITDNADGTYSTSYTPETIGTDEISITLGTVDISGSPYSSNVTTSDVSASNSTVNAVPETLQAGTNSEVTVELRDGSNNPISGLSSSDFNISVSGNGTSNGFTETSTNGTYSFNVTNTTAEDVTVTVTATGTTLNQAPQITFTAADPDLMVITTEPGQSVAGQPIEGPPAVRITDEYNNPVPAFNVDVTEQGGATFTGGSTTSVNTNDSGLAIFDNVAIETAGQYNLVFAATGVTNRTSNAFDVTAAAGDPSSTTATVPDGTAGQETIITIDVTDEFGNEVSGAATDLSVSVSGANTATPVVSETGPPGEYTASYTPVITGTDIVAITLGGADISGGPYSSDVSAGAATSYSFDTITTPQTAGAPFEITITALDGSSNTATGYNGTANLTTTAGTITPGTAEFTNGVATLNVEVTDAGTGQTITADDGTISATSNTFDVDPGPVSSTVSSAGATSPHTADGSDFSTVTVTLADASGNGISGLGDADFAVNVGSNAAAGTVSETTTDGTYEFTVTNNTVETVTVVITADGVTLDDQPEIQFQ</sequence>
<dbReference type="SMART" id="SM00557">
    <property type="entry name" value="IG_FLMN"/>
    <property type="match status" value="7"/>
</dbReference>
<dbReference type="SMART" id="SM00634">
    <property type="entry name" value="BID_1"/>
    <property type="match status" value="15"/>
</dbReference>
<dbReference type="InterPro" id="IPR044801">
    <property type="entry name" value="Filamin"/>
</dbReference>
<dbReference type="InterPro" id="IPR044060">
    <property type="entry name" value="Bacterial_rp_domain"/>
</dbReference>
<comment type="caution">
    <text evidence="6">The sequence shown here is derived from an EMBL/GenBank/DDBJ whole genome shotgun (WGS) entry which is preliminary data.</text>
</comment>
<dbReference type="RefSeq" id="WP_101073765.1">
    <property type="nucleotide sequence ID" value="NZ_PISP01000003.1"/>
</dbReference>
<dbReference type="Pfam" id="PF00630">
    <property type="entry name" value="Filamin"/>
    <property type="match status" value="7"/>
</dbReference>
<dbReference type="InterPro" id="IPR015217">
    <property type="entry name" value="Invasin_dom_3"/>
</dbReference>
<dbReference type="Gene3D" id="2.60.40.10">
    <property type="entry name" value="Immunoglobulins"/>
    <property type="match status" value="21"/>
</dbReference>
<feature type="domain" description="Big-1" evidence="5">
    <location>
        <begin position="3352"/>
        <end position="3446"/>
    </location>
</feature>
<feature type="compositionally biased region" description="Low complexity" evidence="3">
    <location>
        <begin position="3346"/>
        <end position="3360"/>
    </location>
</feature>
<dbReference type="PANTHER" id="PTHR38537">
    <property type="entry name" value="JITTERBUG, ISOFORM N"/>
    <property type="match status" value="1"/>
</dbReference>
<gene>
    <name evidence="6" type="ORF">CWD77_11800</name>
</gene>
<dbReference type="InterPro" id="IPR017868">
    <property type="entry name" value="Filamin/ABP280_repeat-like"/>
</dbReference>
<dbReference type="OrthoDB" id="9813840at2"/>
<feature type="region of interest" description="Disordered" evidence="3">
    <location>
        <begin position="130"/>
        <end position="181"/>
    </location>
</feature>
<dbReference type="SUPFAM" id="SSF49373">
    <property type="entry name" value="Invasin/intimin cell-adhesion fragments"/>
    <property type="match status" value="14"/>
</dbReference>
<dbReference type="InterPro" id="IPR013783">
    <property type="entry name" value="Ig-like_fold"/>
</dbReference>
<feature type="region of interest" description="Disordered" evidence="3">
    <location>
        <begin position="1891"/>
        <end position="1912"/>
    </location>
</feature>
<feature type="region of interest" description="Disordered" evidence="3">
    <location>
        <begin position="2688"/>
        <end position="2721"/>
    </location>
</feature>
<dbReference type="Gene3D" id="2.60.40.1120">
    <property type="entry name" value="Carboxypeptidase-like, regulatory domain"/>
    <property type="match status" value="1"/>
</dbReference>
<feature type="domain" description="Big-1" evidence="5">
    <location>
        <begin position="2947"/>
        <end position="3048"/>
    </location>
</feature>
<name>A0A2N0VGH4_9BACT</name>
<reference evidence="6 7" key="1">
    <citation type="submission" date="2017-11" db="EMBL/GenBank/DDBJ databases">
        <title>Rhodohalobacter 15182 sp. nov., isolated from a salt lake.</title>
        <authorList>
            <person name="Han S."/>
        </authorList>
    </citation>
    <scope>NUCLEOTIDE SEQUENCE [LARGE SCALE GENOMIC DNA]</scope>
    <source>
        <strain evidence="6 7">15182</strain>
    </source>
</reference>
<evidence type="ECO:0000256" key="2">
    <source>
        <dbReference type="ARBA" id="ARBA00022737"/>
    </source>
</evidence>
<dbReference type="PANTHER" id="PTHR38537:SF8">
    <property type="entry name" value="FILAMIN-A"/>
    <property type="match status" value="1"/>
</dbReference>
<evidence type="ECO:0000256" key="4">
    <source>
        <dbReference type="SAM" id="SignalP"/>
    </source>
</evidence>
<dbReference type="PROSITE" id="PS51257">
    <property type="entry name" value="PROKAR_LIPOPROTEIN"/>
    <property type="match status" value="1"/>
</dbReference>
<evidence type="ECO:0000256" key="1">
    <source>
        <dbReference type="ARBA" id="ARBA00010116"/>
    </source>
</evidence>
<dbReference type="Pfam" id="PF18998">
    <property type="entry name" value="Flg_new_2"/>
    <property type="match status" value="3"/>
</dbReference>
<feature type="region of interest" description="Disordered" evidence="3">
    <location>
        <begin position="3341"/>
        <end position="3367"/>
    </location>
</feature>
<dbReference type="InterPro" id="IPR003344">
    <property type="entry name" value="Big_1_dom"/>
</dbReference>
<evidence type="ECO:0000313" key="7">
    <source>
        <dbReference type="Proteomes" id="UP000233398"/>
    </source>
</evidence>
<feature type="compositionally biased region" description="Low complexity" evidence="3">
    <location>
        <begin position="1691"/>
        <end position="1708"/>
    </location>
</feature>
<dbReference type="Pfam" id="PF09134">
    <property type="entry name" value="Invasin_D3"/>
    <property type="match status" value="2"/>
</dbReference>
<feature type="chain" id="PRO_5014703020" description="Big-1 domain-containing protein" evidence="4">
    <location>
        <begin position="25"/>
        <end position="3446"/>
    </location>
</feature>
<keyword evidence="7" id="KW-1185">Reference proteome</keyword>
<dbReference type="InterPro" id="IPR014756">
    <property type="entry name" value="Ig_E-set"/>
</dbReference>
<accession>A0A2N0VGH4</accession>
<proteinExistence type="inferred from homology"/>